<name>A0A5B8ZBH9_CYTDA</name>
<proteinExistence type="predicted"/>
<evidence type="ECO:0000256" key="1">
    <source>
        <dbReference type="SAM" id="MobiDB-lite"/>
    </source>
</evidence>
<accession>A0A5B8ZBH9</accession>
<keyword evidence="4" id="KW-1185">Reference proteome</keyword>
<reference evidence="4" key="1">
    <citation type="submission" date="2019-08" db="EMBL/GenBank/DDBJ databases">
        <authorList>
            <person name="Zheng X."/>
        </authorList>
    </citation>
    <scope>NUCLEOTIDE SEQUENCE [LARGE SCALE GENOMIC DNA]</scope>
    <source>
        <strain evidence="4">FJAT-25496</strain>
    </source>
</reference>
<dbReference type="Proteomes" id="UP000321555">
    <property type="component" value="Chromosome"/>
</dbReference>
<dbReference type="InterPro" id="IPR019606">
    <property type="entry name" value="GerMN"/>
</dbReference>
<protein>
    <submittedName>
        <fullName evidence="3">Sporulation protein</fullName>
    </submittedName>
</protein>
<dbReference type="STRING" id="1742359.GCA_001439625_02592"/>
<feature type="compositionally biased region" description="Acidic residues" evidence="1">
    <location>
        <begin position="52"/>
        <end position="62"/>
    </location>
</feature>
<dbReference type="SMART" id="SM00909">
    <property type="entry name" value="Germane"/>
    <property type="match status" value="2"/>
</dbReference>
<organism evidence="3 4">
    <name type="scientific">Cytobacillus dafuensis</name>
    <name type="common">Bacillus dafuensis</name>
    <dbReference type="NCBI Taxonomy" id="1742359"/>
    <lineage>
        <taxon>Bacteria</taxon>
        <taxon>Bacillati</taxon>
        <taxon>Bacillota</taxon>
        <taxon>Bacilli</taxon>
        <taxon>Bacillales</taxon>
        <taxon>Bacillaceae</taxon>
        <taxon>Cytobacillus</taxon>
    </lineage>
</organism>
<dbReference type="EMBL" id="CP042593">
    <property type="protein sequence ID" value="QED48836.1"/>
    <property type="molecule type" value="Genomic_DNA"/>
</dbReference>
<gene>
    <name evidence="3" type="ORF">FSZ17_17110</name>
</gene>
<dbReference type="RefSeq" id="WP_057771849.1">
    <property type="nucleotide sequence ID" value="NZ_CP042593.1"/>
</dbReference>
<dbReference type="Pfam" id="PF10646">
    <property type="entry name" value="Germane"/>
    <property type="match status" value="2"/>
</dbReference>
<feature type="domain" description="GerMN" evidence="2">
    <location>
        <begin position="97"/>
        <end position="186"/>
    </location>
</feature>
<dbReference type="PROSITE" id="PS51257">
    <property type="entry name" value="PROKAR_LIPOPROTEIN"/>
    <property type="match status" value="1"/>
</dbReference>
<dbReference type="AlphaFoldDB" id="A0A5B8ZBH9"/>
<evidence type="ECO:0000313" key="4">
    <source>
        <dbReference type="Proteomes" id="UP000321555"/>
    </source>
</evidence>
<sequence length="358" mass="39196">MSINKKTTIVSAVLVSSVLLSGCGLFGPGGKEKIDPPQTVSYTEDEKSVNEESTETETTGQEEAEVTDTVQTELYLVSKDGLVVPQTLALPKTESVAKQALEYLVKDGPVTGMLPNDFEAVLPADTTLSVDIKDKVAMVNFSKEFKDYQAEEEMRILQSVTWTLTQFDSVDKVKFQMNGHDLKEMPVKGSPIGEGYSRANGINLDTTDVVDILNTKPVTVYYIGGNEDDYYYVPVTKRVSNKESNNLQAAVNELVKGPSYDTNLDSDFLADVRLLEDPKVDENGKVTLNFNEAIYSSSSEEKIISKHLLNALVLSLTEQKGIESVAITVVGKAELVDETGRNLSEPVTRPEKVNTGSF</sequence>
<evidence type="ECO:0000313" key="3">
    <source>
        <dbReference type="EMBL" id="QED48836.1"/>
    </source>
</evidence>
<evidence type="ECO:0000259" key="2">
    <source>
        <dbReference type="SMART" id="SM00909"/>
    </source>
</evidence>
<dbReference type="KEGG" id="bda:FSZ17_17110"/>
<dbReference type="OrthoDB" id="1715058at2"/>
<feature type="domain" description="GerMN" evidence="2">
    <location>
        <begin position="247"/>
        <end position="338"/>
    </location>
</feature>
<feature type="region of interest" description="Disordered" evidence="1">
    <location>
        <begin position="30"/>
        <end position="62"/>
    </location>
</feature>